<comment type="caution">
    <text evidence="3">The sequence shown here is derived from an EMBL/GenBank/DDBJ whole genome shotgun (WGS) entry which is preliminary data.</text>
</comment>
<dbReference type="RefSeq" id="WP_077978184.1">
    <property type="nucleotide sequence ID" value="NZ_JACHXX010000001.1"/>
</dbReference>
<feature type="region of interest" description="Disordered" evidence="1">
    <location>
        <begin position="287"/>
        <end position="313"/>
    </location>
</feature>
<dbReference type="Pfam" id="PF03432">
    <property type="entry name" value="Relaxase"/>
    <property type="match status" value="1"/>
</dbReference>
<name>A0ABR6G008_9HYPH</name>
<sequence>MIVRTTRISRKGGVRYIARHLLDKADENERIEVLAGDRHALLDAHALAKVKGCTYSVRHLSISPEREMSPAQLAVFLRSIDAEFRVGPDRPRLLVRHIKKGRSHFHLAIAEVDPHTLRVLDCRNDYARLEDLARSYERDHGETIQPVRAERRARKPEGFSDVARKKAERTATGFDKTRLRQAFVSGATAFDVELKRQGLQIADGDKGPILTDLSGTFVAAANRAAGVSRREFLEFTKGPTHDGNNFRVPANTDVGRAQHRTALAASIPVGEPGGAGPYRAAARTARADAGDATTTGSDPADCRRPHRPSVATLNPPVPHEILFLRRLGEVDLDALLRRARTLAEWMMSAFESEIERLSKQIRTRRERHVPADVTRRTVPAYSYTRRMTP</sequence>
<dbReference type="EMBL" id="JACHXX010000001">
    <property type="protein sequence ID" value="MBB3159604.1"/>
    <property type="molecule type" value="Genomic_DNA"/>
</dbReference>
<keyword evidence="4" id="KW-1185">Reference proteome</keyword>
<dbReference type="Proteomes" id="UP000542811">
    <property type="component" value="Unassembled WGS sequence"/>
</dbReference>
<organism evidence="3 4">
    <name type="scientific">Rhizobium laguerreae</name>
    <dbReference type="NCBI Taxonomy" id="1076926"/>
    <lineage>
        <taxon>Bacteria</taxon>
        <taxon>Pseudomonadati</taxon>
        <taxon>Pseudomonadota</taxon>
        <taxon>Alphaproteobacteria</taxon>
        <taxon>Hyphomicrobiales</taxon>
        <taxon>Rhizobiaceae</taxon>
        <taxon>Rhizobium/Agrobacterium group</taxon>
        <taxon>Rhizobium</taxon>
    </lineage>
</organism>
<feature type="compositionally biased region" description="Low complexity" evidence="1">
    <location>
        <begin position="290"/>
        <end position="299"/>
    </location>
</feature>
<dbReference type="InterPro" id="IPR005094">
    <property type="entry name" value="Endonuclease_MobA/VirD2"/>
</dbReference>
<proteinExistence type="predicted"/>
<evidence type="ECO:0000256" key="1">
    <source>
        <dbReference type="SAM" id="MobiDB-lite"/>
    </source>
</evidence>
<feature type="domain" description="MobA/VirD2-like nuclease" evidence="2">
    <location>
        <begin position="57"/>
        <end position="141"/>
    </location>
</feature>
<reference evidence="3 4" key="1">
    <citation type="submission" date="2020-08" db="EMBL/GenBank/DDBJ databases">
        <title>Genomic Encyclopedia of Type Strains, Phase III (KMG-III): the genomes of soil and plant-associated and newly described type strains.</title>
        <authorList>
            <person name="Whitman W."/>
        </authorList>
    </citation>
    <scope>NUCLEOTIDE SEQUENCE [LARGE SCALE GENOMIC DNA]</scope>
    <source>
        <strain evidence="3 4">CECT 8280</strain>
    </source>
</reference>
<evidence type="ECO:0000313" key="3">
    <source>
        <dbReference type="EMBL" id="MBB3159604.1"/>
    </source>
</evidence>
<accession>A0ABR6G008</accession>
<gene>
    <name evidence="3" type="ORF">FHS25_000036</name>
</gene>
<evidence type="ECO:0000313" key="4">
    <source>
        <dbReference type="Proteomes" id="UP000542811"/>
    </source>
</evidence>
<evidence type="ECO:0000259" key="2">
    <source>
        <dbReference type="Pfam" id="PF03432"/>
    </source>
</evidence>
<protein>
    <recommendedName>
        <fullName evidence="2">MobA/VirD2-like nuclease domain-containing protein</fullName>
    </recommendedName>
</protein>